<dbReference type="GO" id="GO:0051539">
    <property type="term" value="F:4 iron, 4 sulfur cluster binding"/>
    <property type="evidence" value="ECO:0007669"/>
    <property type="project" value="UniProtKB-KW"/>
</dbReference>
<dbReference type="PROSITE" id="PS51379">
    <property type="entry name" value="4FE4S_FER_2"/>
    <property type="match status" value="2"/>
</dbReference>
<evidence type="ECO:0000256" key="4">
    <source>
        <dbReference type="ARBA" id="ARBA00022737"/>
    </source>
</evidence>
<evidence type="ECO:0000256" key="3">
    <source>
        <dbReference type="ARBA" id="ARBA00022723"/>
    </source>
</evidence>
<evidence type="ECO:0000313" key="9">
    <source>
        <dbReference type="EMBL" id="TCL03256.1"/>
    </source>
</evidence>
<dbReference type="Gene3D" id="3.30.70.20">
    <property type="match status" value="1"/>
</dbReference>
<accession>A0A4R1NF14</accession>
<evidence type="ECO:0000256" key="5">
    <source>
        <dbReference type="ARBA" id="ARBA00022982"/>
    </source>
</evidence>
<evidence type="ECO:0000256" key="1">
    <source>
        <dbReference type="ARBA" id="ARBA00022448"/>
    </source>
</evidence>
<keyword evidence="10" id="KW-1185">Reference proteome</keyword>
<feature type="domain" description="4Fe-4S ferredoxin-type" evidence="8">
    <location>
        <begin position="37"/>
        <end position="66"/>
    </location>
</feature>
<keyword evidence="3" id="KW-0479">Metal-binding</keyword>
<dbReference type="InterPro" id="IPR017896">
    <property type="entry name" value="4Fe4S_Fe-S-bd"/>
</dbReference>
<dbReference type="GO" id="GO:0046872">
    <property type="term" value="F:metal ion binding"/>
    <property type="evidence" value="ECO:0007669"/>
    <property type="project" value="UniProtKB-KW"/>
</dbReference>
<keyword evidence="1" id="KW-0813">Transport</keyword>
<keyword evidence="2" id="KW-0004">4Fe-4S</keyword>
<evidence type="ECO:0000256" key="2">
    <source>
        <dbReference type="ARBA" id="ARBA00022485"/>
    </source>
</evidence>
<organism evidence="9 10">
    <name type="scientific">Sodalis ligni</name>
    <dbReference type="NCBI Taxonomy" id="2697027"/>
    <lineage>
        <taxon>Bacteria</taxon>
        <taxon>Pseudomonadati</taxon>
        <taxon>Pseudomonadota</taxon>
        <taxon>Gammaproteobacteria</taxon>
        <taxon>Enterobacterales</taxon>
        <taxon>Bruguierivoracaceae</taxon>
        <taxon>Sodalis</taxon>
    </lineage>
</organism>
<dbReference type="InterPro" id="IPR017900">
    <property type="entry name" value="4Fe4S_Fe_S_CS"/>
</dbReference>
<keyword evidence="7" id="KW-0411">Iron-sulfur</keyword>
<sequence length="255" mass="27760">MLKDMVNIMSFIDQSLCTGCKTCLLFCPDDAIDYLDGKCKVDPKQCTLCGCCENSCPFGAIHPTTDLTDLQIFQQTFGDPRGSSVTGGNAGRGGREIKTLDVKPTLKPDYFSICLDMGRPGVGLYLRDAEKIITALMAAGMEFAEGDFPLATIIPDRTTGKFRPDCLDVHMHSLLTEGDFHKSKLPDILKALKEVSTEIDTVLCPGLILPVDGNIENEEVLSCFDDLGIPRPVRSKINVGLGKPYSPDLSRLPPL</sequence>
<proteinExistence type="predicted"/>
<dbReference type="PROSITE" id="PS00198">
    <property type="entry name" value="4FE4S_FER_1"/>
    <property type="match status" value="1"/>
</dbReference>
<dbReference type="SUPFAM" id="SSF54862">
    <property type="entry name" value="4Fe-4S ferredoxins"/>
    <property type="match status" value="1"/>
</dbReference>
<protein>
    <submittedName>
        <fullName evidence="9">4Fe-4S binding protein</fullName>
    </submittedName>
</protein>
<evidence type="ECO:0000259" key="8">
    <source>
        <dbReference type="PROSITE" id="PS51379"/>
    </source>
</evidence>
<evidence type="ECO:0000256" key="6">
    <source>
        <dbReference type="ARBA" id="ARBA00023004"/>
    </source>
</evidence>
<dbReference type="AlphaFoldDB" id="A0A4R1NF14"/>
<dbReference type="Pfam" id="PF12838">
    <property type="entry name" value="Fer4_7"/>
    <property type="match status" value="1"/>
</dbReference>
<reference evidence="9 10" key="1">
    <citation type="submission" date="2019-02" db="EMBL/GenBank/DDBJ databases">
        <title>Investigation of anaerobic lignin degradation for improved lignocellulosic biofuels.</title>
        <authorList>
            <person name="Deangelis K."/>
        </authorList>
    </citation>
    <scope>NUCLEOTIDE SEQUENCE [LARGE SCALE GENOMIC DNA]</scope>
    <source>
        <strain evidence="9 10">159R</strain>
    </source>
</reference>
<comment type="caution">
    <text evidence="9">The sequence shown here is derived from an EMBL/GenBank/DDBJ whole genome shotgun (WGS) entry which is preliminary data.</text>
</comment>
<keyword evidence="5" id="KW-0249">Electron transport</keyword>
<feature type="domain" description="4Fe-4S ferredoxin-type" evidence="8">
    <location>
        <begin position="8"/>
        <end position="36"/>
    </location>
</feature>
<dbReference type="PANTHER" id="PTHR43687">
    <property type="entry name" value="ADENYLYLSULFATE REDUCTASE, BETA SUBUNIT"/>
    <property type="match status" value="1"/>
</dbReference>
<dbReference type="PANTHER" id="PTHR43687:SF6">
    <property type="entry name" value="L-ASPARTATE SEMIALDEHYDE SULFURTRANSFERASE IRON-SULFUR SUBUNIT"/>
    <property type="match status" value="1"/>
</dbReference>
<dbReference type="Proteomes" id="UP000294555">
    <property type="component" value="Unassembled WGS sequence"/>
</dbReference>
<dbReference type="EMBL" id="SJOI01000001">
    <property type="protein sequence ID" value="TCL03256.1"/>
    <property type="molecule type" value="Genomic_DNA"/>
</dbReference>
<evidence type="ECO:0000256" key="7">
    <source>
        <dbReference type="ARBA" id="ARBA00023014"/>
    </source>
</evidence>
<name>A0A4R1NF14_9GAMM</name>
<gene>
    <name evidence="9" type="ORF">EZJ58_1317</name>
</gene>
<keyword evidence="6" id="KW-0408">Iron</keyword>
<keyword evidence="4" id="KW-0677">Repeat</keyword>
<dbReference type="InterPro" id="IPR050572">
    <property type="entry name" value="Fe-S_Ferredoxin"/>
</dbReference>
<evidence type="ECO:0000313" key="10">
    <source>
        <dbReference type="Proteomes" id="UP000294555"/>
    </source>
</evidence>